<accession>A0A0E9VMW5</accession>
<keyword evidence="1" id="KW-0472">Membrane</keyword>
<reference evidence="2" key="2">
    <citation type="journal article" date="2015" name="Fish Shellfish Immunol.">
        <title>Early steps in the European eel (Anguilla anguilla)-Vibrio vulnificus interaction in the gills: Role of the RtxA13 toxin.</title>
        <authorList>
            <person name="Callol A."/>
            <person name="Pajuelo D."/>
            <person name="Ebbesson L."/>
            <person name="Teles M."/>
            <person name="MacKenzie S."/>
            <person name="Amaro C."/>
        </authorList>
    </citation>
    <scope>NUCLEOTIDE SEQUENCE</scope>
</reference>
<protein>
    <submittedName>
        <fullName evidence="2">Uncharacterized protein</fullName>
    </submittedName>
</protein>
<sequence>MFQITRQIKHKSRKKLYHLTPSHYKIFFVVFLFFIFRFLLPKET</sequence>
<reference evidence="2" key="1">
    <citation type="submission" date="2014-11" db="EMBL/GenBank/DDBJ databases">
        <authorList>
            <person name="Amaro Gonzalez C."/>
        </authorList>
    </citation>
    <scope>NUCLEOTIDE SEQUENCE</scope>
</reference>
<keyword evidence="1" id="KW-0812">Transmembrane</keyword>
<proteinExistence type="predicted"/>
<dbReference type="AlphaFoldDB" id="A0A0E9VMW5"/>
<keyword evidence="1" id="KW-1133">Transmembrane helix</keyword>
<organism evidence="2">
    <name type="scientific">Anguilla anguilla</name>
    <name type="common">European freshwater eel</name>
    <name type="synonym">Muraena anguilla</name>
    <dbReference type="NCBI Taxonomy" id="7936"/>
    <lineage>
        <taxon>Eukaryota</taxon>
        <taxon>Metazoa</taxon>
        <taxon>Chordata</taxon>
        <taxon>Craniata</taxon>
        <taxon>Vertebrata</taxon>
        <taxon>Euteleostomi</taxon>
        <taxon>Actinopterygii</taxon>
        <taxon>Neopterygii</taxon>
        <taxon>Teleostei</taxon>
        <taxon>Anguilliformes</taxon>
        <taxon>Anguillidae</taxon>
        <taxon>Anguilla</taxon>
    </lineage>
</organism>
<evidence type="ECO:0000256" key="1">
    <source>
        <dbReference type="SAM" id="Phobius"/>
    </source>
</evidence>
<evidence type="ECO:0000313" key="2">
    <source>
        <dbReference type="EMBL" id="JAH79397.1"/>
    </source>
</evidence>
<feature type="transmembrane region" description="Helical" evidence="1">
    <location>
        <begin position="21"/>
        <end position="40"/>
    </location>
</feature>
<name>A0A0E9VMW5_ANGAN</name>
<dbReference type="EMBL" id="GBXM01029180">
    <property type="protein sequence ID" value="JAH79397.1"/>
    <property type="molecule type" value="Transcribed_RNA"/>
</dbReference>